<proteinExistence type="predicted"/>
<comment type="caution">
    <text evidence="2">The sequence shown here is derived from an EMBL/GenBank/DDBJ whole genome shotgun (WGS) entry which is preliminary data.</text>
</comment>
<dbReference type="Proteomes" id="UP001476282">
    <property type="component" value="Unassembled WGS sequence"/>
</dbReference>
<evidence type="ECO:0000313" key="2">
    <source>
        <dbReference type="EMBL" id="GAA5481736.1"/>
    </source>
</evidence>
<dbReference type="SUPFAM" id="SSF52266">
    <property type="entry name" value="SGNH hydrolase"/>
    <property type="match status" value="1"/>
</dbReference>
<dbReference type="RefSeq" id="WP_353565885.1">
    <property type="nucleotide sequence ID" value="NZ_BAABRI010000004.1"/>
</dbReference>
<evidence type="ECO:0000256" key="1">
    <source>
        <dbReference type="SAM" id="Phobius"/>
    </source>
</evidence>
<keyword evidence="1" id="KW-0812">Transmembrane</keyword>
<organism evidence="2 3">
    <name type="scientific">Haloferula sargassicola</name>
    <dbReference type="NCBI Taxonomy" id="490096"/>
    <lineage>
        <taxon>Bacteria</taxon>
        <taxon>Pseudomonadati</taxon>
        <taxon>Verrucomicrobiota</taxon>
        <taxon>Verrucomicrobiia</taxon>
        <taxon>Verrucomicrobiales</taxon>
        <taxon>Verrucomicrobiaceae</taxon>
        <taxon>Haloferula</taxon>
    </lineage>
</organism>
<gene>
    <name evidence="2" type="ORF">Hsar01_00947</name>
</gene>
<protein>
    <submittedName>
        <fullName evidence="2">Uncharacterized protein</fullName>
    </submittedName>
</protein>
<sequence>MNVSPPKTFRRFNRSVLITLALIVTAFGFFNTWVNPLWVTPTPWTNNGFAEYRPIYRQQRTGKAGLVRAKDWDVAFFGSSRVDIAYNPALPEWGDLRVVNLAMSASTLPETAATVRYTLKHRSLDLAIVGIDLGDLTTDATKWRSTGFMESPLNPKGDSAERELRYIFGWSTFEASYKAMRNEVTGRLPEYTPLGHRLRHQDQADVRTIIYRDAIPHALRTTAQRHARYDGATEWKSSLLRQILDDCAEHGTRLVLVIPPNHATYIGVFHETGDPDPCFRADREALVKAAEASHASHPGSPEAVIWDFNDFHPLNAEPIPPHNVRMHWWLDGTHARKELGNIQLSRIMGWEVPEIGKDYGIRLNRDNLEQRIDSMRQGYLDFKRNHRDMWEWMVEQIDKYDTGVEIPSAGCLTDPS</sequence>
<accession>A0ABP9UJC7</accession>
<feature type="transmembrane region" description="Helical" evidence="1">
    <location>
        <begin position="12"/>
        <end position="34"/>
    </location>
</feature>
<reference evidence="2 3" key="1">
    <citation type="submission" date="2024-02" db="EMBL/GenBank/DDBJ databases">
        <title>Haloferula sargassicola NBRC 104335.</title>
        <authorList>
            <person name="Ichikawa N."/>
            <person name="Katano-Makiyama Y."/>
            <person name="Hidaka K."/>
        </authorList>
    </citation>
    <scope>NUCLEOTIDE SEQUENCE [LARGE SCALE GENOMIC DNA]</scope>
    <source>
        <strain evidence="2 3">NBRC 104335</strain>
    </source>
</reference>
<name>A0ABP9UJC7_9BACT</name>
<dbReference type="EMBL" id="BAABRI010000004">
    <property type="protein sequence ID" value="GAA5481736.1"/>
    <property type="molecule type" value="Genomic_DNA"/>
</dbReference>
<keyword evidence="1" id="KW-0472">Membrane</keyword>
<keyword evidence="1" id="KW-1133">Transmembrane helix</keyword>
<keyword evidence="3" id="KW-1185">Reference proteome</keyword>
<evidence type="ECO:0000313" key="3">
    <source>
        <dbReference type="Proteomes" id="UP001476282"/>
    </source>
</evidence>